<dbReference type="PROSITE" id="PS50865">
    <property type="entry name" value="ZF_MYND_2"/>
    <property type="match status" value="1"/>
</dbReference>
<comment type="catalytic activity">
    <reaction evidence="1">
        <text>Thiol-dependent hydrolysis of ester, thioester, amide, peptide and isopeptide bonds formed by the C-terminal Gly of ubiquitin (a 76-residue protein attached to proteins as an intracellular targeting signal).</text>
        <dbReference type="EC" id="3.4.19.12"/>
    </reaction>
</comment>
<evidence type="ECO:0000256" key="4">
    <source>
        <dbReference type="ARBA" id="ARBA00022670"/>
    </source>
</evidence>
<dbReference type="Gramene" id="Manes.15G100900.3.v8.1">
    <property type="protein sequence ID" value="Manes.15G100900.3.v8.1.CDS"/>
    <property type="gene ID" value="Manes.15G100900.v8.1"/>
</dbReference>
<dbReference type="STRING" id="3983.A0A2C9UFR2"/>
<evidence type="ECO:0000313" key="16">
    <source>
        <dbReference type="EMBL" id="OAY28875.1"/>
    </source>
</evidence>
<evidence type="ECO:0000259" key="15">
    <source>
        <dbReference type="PROSITE" id="PS50865"/>
    </source>
</evidence>
<evidence type="ECO:0000256" key="2">
    <source>
        <dbReference type="ARBA" id="ARBA00009085"/>
    </source>
</evidence>
<keyword evidence="9" id="KW-0788">Thiol protease</keyword>
<keyword evidence="10" id="KW-0862">Zinc</keyword>
<dbReference type="EC" id="3.4.19.12" evidence="3"/>
<keyword evidence="6 11" id="KW-0863">Zinc-finger</keyword>
<protein>
    <recommendedName>
        <fullName evidence="3">ubiquitinyl hydrolase 1</fullName>
        <ecNumber evidence="3">3.4.19.12</ecNumber>
    </recommendedName>
</protein>
<dbReference type="OrthoDB" id="420187at2759"/>
<sequence length="951" mass="105412">MLEPREADIPVLFLVLVVLPLVAYFLLGKWSEAAKKRERIDLLAHMATEESFRAEAVPTVAATATAFPFVSPSKNGIHVCARCLSPATTRCSRCKSVRYCSGRCQIIHWRQVHKQECQQSETTSSCSSPNASAIKDAIPERASSFSICDSLNSFYSGYHIKSALMNNAPSENTVHPPIIDGVSAWTNSSVVDGSHEAMLKKRSTEKWVYCKSNREMFIRHDMAVLDSSEETSGTRPACINSSGDTTGLYVNGQDTAHYVHVIPKFLREPGKMVESKSKHGPLSSLHSGKNGIKVHETETGIILNGENLSNVENTSNDEMGELKCSYETTPMQGSVKGKCALQPVGNKISKSSKSTMKVFGEQSCSEVDGRAKVADDSKTVRMGYAIPVPGSNGVAGVGIVKMMGVRRSTRLSRQNVTGINGAHKKMLFPYEEFVKIFNCESVNLSPRGLVNCGNSCYANAVLQCLTCTKPLVIFLLRRSHSRACCAKDWCLMCELEKHVMLLRECGGPLSPSRILLHMQNINCQIGGGSQEDAHEFLRLLVASMQAICLEGQGGEDKVNPILQETTFIQHTFGGRLRSKVKCLRCHHESERHESIMDLTLEIFGWVESLEDALTQFTTPEELDGENMYRCGRCATYVRARKQLSIHEAPNILTIVLKRFQGGQYGKINKCITFPDMLDMIPFMTGTEDIPPLYMLYAVVVHLDTLNASFSGHYVAYVKDLHGNWFRVDDTEVHPVPMSQVMSEGAYILFYMRSCPRLQREFYEKPIQQQVSSSARHCSSSRMQKPSRKGHGKSSSHFLGTEPSLDLKPKKGIGLDNHTNGILGSTNRNVAQAMEFSDATSSDWSLFTSSDEASFSTESRDSFSTVDYTETCNADTLSSIFNNLYPPQSSSQNTFCCRTFSSSRPQTKFISDLEESGYVLDSFLSTHSTKGLWRGNSSKRVSNSTEFPTLLL</sequence>
<dbReference type="GO" id="GO:0031647">
    <property type="term" value="P:regulation of protein stability"/>
    <property type="evidence" value="ECO:0000318"/>
    <property type="project" value="GO_Central"/>
</dbReference>
<reference evidence="17" key="1">
    <citation type="journal article" date="2016" name="Nat. Biotechnol.">
        <title>Sequencing wild and cultivated cassava and related species reveals extensive interspecific hybridization and genetic diversity.</title>
        <authorList>
            <person name="Bredeson J.V."/>
            <person name="Lyons J.B."/>
            <person name="Prochnik S.E."/>
            <person name="Wu G.A."/>
            <person name="Ha C.M."/>
            <person name="Edsinger-Gonzales E."/>
            <person name="Grimwood J."/>
            <person name="Schmutz J."/>
            <person name="Rabbi I.Y."/>
            <person name="Egesi C."/>
            <person name="Nauluvula P."/>
            <person name="Lebot V."/>
            <person name="Ndunguru J."/>
            <person name="Mkamilo G."/>
            <person name="Bart R.S."/>
            <person name="Setter T.L."/>
            <person name="Gleadow R.M."/>
            <person name="Kulakow P."/>
            <person name="Ferguson M.E."/>
            <person name="Rounsley S."/>
            <person name="Rokhsar D.S."/>
        </authorList>
    </citation>
    <scope>NUCLEOTIDE SEQUENCE [LARGE SCALE GENOMIC DNA]</scope>
    <source>
        <strain evidence="17">cv. AM560-2</strain>
    </source>
</reference>
<dbReference type="EMBL" id="CM004401">
    <property type="protein sequence ID" value="OAY28875.1"/>
    <property type="molecule type" value="Genomic_DNA"/>
</dbReference>
<dbReference type="GO" id="GO:0006508">
    <property type="term" value="P:proteolysis"/>
    <property type="evidence" value="ECO:0007669"/>
    <property type="project" value="UniProtKB-KW"/>
</dbReference>
<feature type="domain" description="MYND-type" evidence="15">
    <location>
        <begin position="80"/>
        <end position="117"/>
    </location>
</feature>
<dbReference type="SUPFAM" id="SSF54001">
    <property type="entry name" value="Cysteine proteinases"/>
    <property type="match status" value="1"/>
</dbReference>
<dbReference type="GO" id="GO:0004843">
    <property type="term" value="F:cysteine-type deubiquitinase activity"/>
    <property type="evidence" value="ECO:0000318"/>
    <property type="project" value="GO_Central"/>
</dbReference>
<dbReference type="CDD" id="cd02661">
    <property type="entry name" value="Peptidase_C19E"/>
    <property type="match status" value="1"/>
</dbReference>
<evidence type="ECO:0000256" key="6">
    <source>
        <dbReference type="ARBA" id="ARBA00022771"/>
    </source>
</evidence>
<feature type="region of interest" description="Disordered" evidence="12">
    <location>
        <begin position="772"/>
        <end position="821"/>
    </location>
</feature>
<dbReference type="FunFam" id="6.10.140.2220:FF:000006">
    <property type="entry name" value="Ubiquitin carboxyl-terminal hydrolase 15"/>
    <property type="match status" value="1"/>
</dbReference>
<dbReference type="InterPro" id="IPR001394">
    <property type="entry name" value="Peptidase_C19_UCH"/>
</dbReference>
<evidence type="ECO:0000256" key="5">
    <source>
        <dbReference type="ARBA" id="ARBA00022723"/>
    </source>
</evidence>
<keyword evidence="8" id="KW-0378">Hydrolase</keyword>
<dbReference type="GO" id="GO:0008270">
    <property type="term" value="F:zinc ion binding"/>
    <property type="evidence" value="ECO:0007669"/>
    <property type="project" value="UniProtKB-KW"/>
</dbReference>
<evidence type="ECO:0000256" key="11">
    <source>
        <dbReference type="PROSITE-ProRule" id="PRU00134"/>
    </source>
</evidence>
<comment type="similarity">
    <text evidence="2">Belongs to the peptidase C19 family.</text>
</comment>
<dbReference type="InterPro" id="IPR018200">
    <property type="entry name" value="USP_CS"/>
</dbReference>
<feature type="transmembrane region" description="Helical" evidence="13">
    <location>
        <begin position="7"/>
        <end position="27"/>
    </location>
</feature>
<evidence type="ECO:0000256" key="12">
    <source>
        <dbReference type="SAM" id="MobiDB-lite"/>
    </source>
</evidence>
<evidence type="ECO:0000256" key="7">
    <source>
        <dbReference type="ARBA" id="ARBA00022786"/>
    </source>
</evidence>
<evidence type="ECO:0000256" key="10">
    <source>
        <dbReference type="ARBA" id="ARBA00022833"/>
    </source>
</evidence>
<dbReference type="InterPro" id="IPR002893">
    <property type="entry name" value="Znf_MYND"/>
</dbReference>
<dbReference type="InterPro" id="IPR050164">
    <property type="entry name" value="Peptidase_C19"/>
</dbReference>
<dbReference type="FunFam" id="3.90.70.10:FF:000026">
    <property type="entry name" value="Ubiquitin carboxyl-terminal hydrolase 15"/>
    <property type="match status" value="1"/>
</dbReference>
<evidence type="ECO:0000313" key="17">
    <source>
        <dbReference type="Proteomes" id="UP000091857"/>
    </source>
</evidence>
<name>A0A2C9UFR2_MANES</name>
<dbReference type="Proteomes" id="UP000091857">
    <property type="component" value="Chromosome 15"/>
</dbReference>
<evidence type="ECO:0000259" key="14">
    <source>
        <dbReference type="PROSITE" id="PS50235"/>
    </source>
</evidence>
<evidence type="ECO:0000256" key="1">
    <source>
        <dbReference type="ARBA" id="ARBA00000707"/>
    </source>
</evidence>
<keyword evidence="13" id="KW-0472">Membrane</keyword>
<keyword evidence="13" id="KW-1133">Transmembrane helix</keyword>
<dbReference type="GO" id="GO:0005829">
    <property type="term" value="C:cytosol"/>
    <property type="evidence" value="ECO:0000318"/>
    <property type="project" value="GO_Central"/>
</dbReference>
<dbReference type="AlphaFoldDB" id="A0A2C9UFR2"/>
<feature type="domain" description="USP" evidence="14">
    <location>
        <begin position="447"/>
        <end position="753"/>
    </location>
</feature>
<dbReference type="Gene3D" id="6.10.140.2220">
    <property type="match status" value="1"/>
</dbReference>
<feature type="compositionally biased region" description="Basic residues" evidence="12">
    <location>
        <begin position="784"/>
        <end position="793"/>
    </location>
</feature>
<proteinExistence type="inferred from homology"/>
<organism evidence="16 17">
    <name type="scientific">Manihot esculenta</name>
    <name type="common">Cassava</name>
    <name type="synonym">Jatropha manihot</name>
    <dbReference type="NCBI Taxonomy" id="3983"/>
    <lineage>
        <taxon>Eukaryota</taxon>
        <taxon>Viridiplantae</taxon>
        <taxon>Streptophyta</taxon>
        <taxon>Embryophyta</taxon>
        <taxon>Tracheophyta</taxon>
        <taxon>Spermatophyta</taxon>
        <taxon>Magnoliopsida</taxon>
        <taxon>eudicotyledons</taxon>
        <taxon>Gunneridae</taxon>
        <taxon>Pentapetalae</taxon>
        <taxon>rosids</taxon>
        <taxon>fabids</taxon>
        <taxon>Malpighiales</taxon>
        <taxon>Euphorbiaceae</taxon>
        <taxon>Crotonoideae</taxon>
        <taxon>Manihoteae</taxon>
        <taxon>Manihot</taxon>
    </lineage>
</organism>
<gene>
    <name evidence="16" type="ORF">MANES_15G100900v8</name>
</gene>
<dbReference type="PROSITE" id="PS50235">
    <property type="entry name" value="USP_3"/>
    <property type="match status" value="1"/>
</dbReference>
<evidence type="ECO:0000256" key="3">
    <source>
        <dbReference type="ARBA" id="ARBA00012759"/>
    </source>
</evidence>
<accession>A0A2C9UFR2</accession>
<evidence type="ECO:0000256" key="8">
    <source>
        <dbReference type="ARBA" id="ARBA00022801"/>
    </source>
</evidence>
<keyword evidence="7" id="KW-0833">Ubl conjugation pathway</keyword>
<dbReference type="InterPro" id="IPR038765">
    <property type="entry name" value="Papain-like_cys_pep_sf"/>
</dbReference>
<dbReference type="GO" id="GO:0016579">
    <property type="term" value="P:protein deubiquitination"/>
    <property type="evidence" value="ECO:0007669"/>
    <property type="project" value="InterPro"/>
</dbReference>
<keyword evidence="4" id="KW-0645">Protease</keyword>
<keyword evidence="5" id="KW-0479">Metal-binding</keyword>
<dbReference type="PANTHER" id="PTHR24006:SF685">
    <property type="entry name" value="UBIQUITIN CARBOXYL-TERMINAL HYDROLASE 15"/>
    <property type="match status" value="1"/>
</dbReference>
<evidence type="ECO:0000256" key="13">
    <source>
        <dbReference type="SAM" id="Phobius"/>
    </source>
</evidence>
<comment type="caution">
    <text evidence="16">The sequence shown here is derived from an EMBL/GenBank/DDBJ whole genome shotgun (WGS) entry which is preliminary data.</text>
</comment>
<dbReference type="InterPro" id="IPR028889">
    <property type="entry name" value="USP"/>
</dbReference>
<dbReference type="Pfam" id="PF01753">
    <property type="entry name" value="zf-MYND"/>
    <property type="match status" value="1"/>
</dbReference>
<dbReference type="PROSITE" id="PS00972">
    <property type="entry name" value="USP_1"/>
    <property type="match status" value="1"/>
</dbReference>
<evidence type="ECO:0000256" key="9">
    <source>
        <dbReference type="ARBA" id="ARBA00022807"/>
    </source>
</evidence>
<keyword evidence="13" id="KW-0812">Transmembrane</keyword>
<dbReference type="Pfam" id="PF00443">
    <property type="entry name" value="UCH"/>
    <property type="match status" value="1"/>
</dbReference>
<dbReference type="SUPFAM" id="SSF144232">
    <property type="entry name" value="HIT/MYND zinc finger-like"/>
    <property type="match status" value="1"/>
</dbReference>
<dbReference type="Gene3D" id="3.90.70.10">
    <property type="entry name" value="Cysteine proteinases"/>
    <property type="match status" value="1"/>
</dbReference>
<dbReference type="PANTHER" id="PTHR24006">
    <property type="entry name" value="UBIQUITIN CARBOXYL-TERMINAL HYDROLASE"/>
    <property type="match status" value="1"/>
</dbReference>
<keyword evidence="17" id="KW-1185">Reference proteome</keyword>
<dbReference type="GO" id="GO:0005634">
    <property type="term" value="C:nucleus"/>
    <property type="evidence" value="ECO:0000318"/>
    <property type="project" value="GO_Central"/>
</dbReference>